<reference evidence="2" key="1">
    <citation type="submission" date="2020-04" db="EMBL/GenBank/DDBJ databases">
        <title>Hybrid Assembly of Korean Phytophthora infestans isolates.</title>
        <authorList>
            <person name="Prokchorchik M."/>
            <person name="Lee Y."/>
            <person name="Seo J."/>
            <person name="Cho J.-H."/>
            <person name="Park Y.-E."/>
            <person name="Jang D.-C."/>
            <person name="Im J.-S."/>
            <person name="Choi J.-G."/>
            <person name="Park H.-J."/>
            <person name="Lee G.-B."/>
            <person name="Lee Y.-G."/>
            <person name="Hong S.-Y."/>
            <person name="Cho K."/>
            <person name="Sohn K.H."/>
        </authorList>
    </citation>
    <scope>NUCLEOTIDE SEQUENCE</scope>
    <source>
        <strain evidence="2">KR_1_A1</strain>
    </source>
</reference>
<gene>
    <name evidence="2" type="ORF">GN244_ATG03768</name>
</gene>
<dbReference type="Pfam" id="PF24120">
    <property type="entry name" value="SsdA_C"/>
    <property type="match status" value="1"/>
</dbReference>
<evidence type="ECO:0000313" key="3">
    <source>
        <dbReference type="Proteomes" id="UP000602510"/>
    </source>
</evidence>
<protein>
    <submittedName>
        <fullName evidence="2">DYW family of nucleic acid deaminase</fullName>
    </submittedName>
</protein>
<organism evidence="2 3">
    <name type="scientific">Phytophthora infestans</name>
    <name type="common">Potato late blight agent</name>
    <name type="synonym">Botrytis infestans</name>
    <dbReference type="NCBI Taxonomy" id="4787"/>
    <lineage>
        <taxon>Eukaryota</taxon>
        <taxon>Sar</taxon>
        <taxon>Stramenopiles</taxon>
        <taxon>Oomycota</taxon>
        <taxon>Peronosporomycetes</taxon>
        <taxon>Peronosporales</taxon>
        <taxon>Peronosporaceae</taxon>
        <taxon>Phytophthora</taxon>
    </lineage>
</organism>
<proteinExistence type="predicted"/>
<dbReference type="AlphaFoldDB" id="A0A833WNK1"/>
<evidence type="ECO:0000313" key="2">
    <source>
        <dbReference type="EMBL" id="KAF4043895.1"/>
    </source>
</evidence>
<accession>A0A833WNK1</accession>
<dbReference type="EMBL" id="WSZM01000079">
    <property type="protein sequence ID" value="KAF4043895.1"/>
    <property type="molecule type" value="Genomic_DNA"/>
</dbReference>
<dbReference type="Proteomes" id="UP000602510">
    <property type="component" value="Unassembled WGS sequence"/>
</dbReference>
<dbReference type="InterPro" id="IPR057517">
    <property type="entry name" value="SsdA-like_C"/>
</dbReference>
<name>A0A833WNK1_PHYIN</name>
<feature type="domain" description="Single-strand DNA deaminase toxin A-like C-terminal" evidence="1">
    <location>
        <begin position="110"/>
        <end position="175"/>
    </location>
</feature>
<evidence type="ECO:0000259" key="1">
    <source>
        <dbReference type="Pfam" id="PF24120"/>
    </source>
</evidence>
<comment type="caution">
    <text evidence="2">The sequence shown here is derived from an EMBL/GenBank/DDBJ whole genome shotgun (WGS) entry which is preliminary data.</text>
</comment>
<keyword evidence="3" id="KW-1185">Reference proteome</keyword>
<sequence>MELQTQPPTAVVAPRYFSFKDFLTEAEAAVFFELPHAEQVVKVTQYLDFLGQQPDSAQFTTSSKASISFAKLREGSDASVTGIDGGEGADQDEISVVNTELVDKLLEGRTRSGFGAFGTDLGFLSQKRLSIAVAHIVEKIGHKYIVERNKRGIVKPPVLNSRSFYFYWCHAEKQKLMDIREKLESKEIPLDRRWLYWQHIAIVVDRAMCEDCIQFAECFARAEKACICIQDPEVARVFPLSSNQRRRIQTT</sequence>